<dbReference type="SUPFAM" id="SSF55729">
    <property type="entry name" value="Acyl-CoA N-acyltransferases (Nat)"/>
    <property type="match status" value="1"/>
</dbReference>
<keyword evidence="5" id="KW-1185">Reference proteome</keyword>
<dbReference type="InterPro" id="IPR006464">
    <property type="entry name" value="AcTrfase_RimI/Ard1"/>
</dbReference>
<keyword evidence="1 4" id="KW-0808">Transferase</keyword>
<dbReference type="OrthoDB" id="529907at2"/>
<dbReference type="InterPro" id="IPR016181">
    <property type="entry name" value="Acyl_CoA_acyltransferase"/>
</dbReference>
<dbReference type="STRING" id="1386089.N865_21635"/>
<accession>W9G4E3</accession>
<evidence type="ECO:0000259" key="3">
    <source>
        <dbReference type="PROSITE" id="PS51186"/>
    </source>
</evidence>
<name>W9G4E3_9MICO</name>
<evidence type="ECO:0000256" key="1">
    <source>
        <dbReference type="ARBA" id="ARBA00022679"/>
    </source>
</evidence>
<dbReference type="Gene3D" id="3.40.630.30">
    <property type="match status" value="1"/>
</dbReference>
<comment type="caution">
    <text evidence="4">The sequence shown here is derived from an EMBL/GenBank/DDBJ whole genome shotgun (WGS) entry which is preliminary data.</text>
</comment>
<dbReference type="CDD" id="cd04301">
    <property type="entry name" value="NAT_SF"/>
    <property type="match status" value="1"/>
</dbReference>
<proteinExistence type="predicted"/>
<dbReference type="NCBIfam" id="TIGR01575">
    <property type="entry name" value="rimI"/>
    <property type="match status" value="1"/>
</dbReference>
<dbReference type="PATRIC" id="fig|1386089.3.peg.4132"/>
<feature type="domain" description="N-acetyltransferase" evidence="3">
    <location>
        <begin position="9"/>
        <end position="156"/>
    </location>
</feature>
<dbReference type="PANTHER" id="PTHR43877">
    <property type="entry name" value="AMINOALKYLPHOSPHONATE N-ACETYLTRANSFERASE-RELATED-RELATED"/>
    <property type="match status" value="1"/>
</dbReference>
<sequence>MTTTTRSGVTLRALEWTDIDTLAELEVVLFADDAWTAPTWWAELAARPRRDYVAAVDESGALLGYAGLDLAGDVADIMTIATAPAAQGRGIGRVLLEELVRRATERGAEALLLEVRADNAPARALYDRSGFEVISTRRRYYQPGDVDALVMRRHLGRDHG</sequence>
<evidence type="ECO:0000313" key="4">
    <source>
        <dbReference type="EMBL" id="EWS99662.1"/>
    </source>
</evidence>
<dbReference type="EMBL" id="AWSA01000082">
    <property type="protein sequence ID" value="EWS99662.1"/>
    <property type="molecule type" value="Genomic_DNA"/>
</dbReference>
<dbReference type="InterPro" id="IPR050832">
    <property type="entry name" value="Bact_Acetyltransf"/>
</dbReference>
<dbReference type="eggNOG" id="COG0456">
    <property type="taxonomic scope" value="Bacteria"/>
</dbReference>
<dbReference type="Proteomes" id="UP000019489">
    <property type="component" value="Unassembled WGS sequence"/>
</dbReference>
<dbReference type="Pfam" id="PF00583">
    <property type="entry name" value="Acetyltransf_1"/>
    <property type="match status" value="1"/>
</dbReference>
<organism evidence="4 5">
    <name type="scientific">Intrasporangium oryzae NRRL B-24470</name>
    <dbReference type="NCBI Taxonomy" id="1386089"/>
    <lineage>
        <taxon>Bacteria</taxon>
        <taxon>Bacillati</taxon>
        <taxon>Actinomycetota</taxon>
        <taxon>Actinomycetes</taxon>
        <taxon>Micrococcales</taxon>
        <taxon>Intrasporangiaceae</taxon>
        <taxon>Intrasporangium</taxon>
    </lineage>
</organism>
<reference evidence="4 5" key="1">
    <citation type="submission" date="2013-08" db="EMBL/GenBank/DDBJ databases">
        <title>Intrasporangium oryzae NRRL B-24470.</title>
        <authorList>
            <person name="Liu H."/>
            <person name="Wang G."/>
        </authorList>
    </citation>
    <scope>NUCLEOTIDE SEQUENCE [LARGE SCALE GENOMIC DNA]</scope>
    <source>
        <strain evidence="4 5">NRRL B-24470</strain>
    </source>
</reference>
<protein>
    <submittedName>
        <fullName evidence="4">Acetyltransferase</fullName>
    </submittedName>
</protein>
<evidence type="ECO:0000313" key="5">
    <source>
        <dbReference type="Proteomes" id="UP000019489"/>
    </source>
</evidence>
<dbReference type="InterPro" id="IPR000182">
    <property type="entry name" value="GNAT_dom"/>
</dbReference>
<dbReference type="PROSITE" id="PS51186">
    <property type="entry name" value="GNAT"/>
    <property type="match status" value="1"/>
</dbReference>
<gene>
    <name evidence="4" type="ORF">N865_21635</name>
</gene>
<dbReference type="AlphaFoldDB" id="W9G4E3"/>
<keyword evidence="2" id="KW-0012">Acyltransferase</keyword>
<evidence type="ECO:0000256" key="2">
    <source>
        <dbReference type="ARBA" id="ARBA00023315"/>
    </source>
</evidence>
<dbReference type="GO" id="GO:0008080">
    <property type="term" value="F:N-acetyltransferase activity"/>
    <property type="evidence" value="ECO:0007669"/>
    <property type="project" value="InterPro"/>
</dbReference>
<dbReference type="PANTHER" id="PTHR43877:SF2">
    <property type="entry name" value="AMINOALKYLPHOSPHONATE N-ACETYLTRANSFERASE-RELATED"/>
    <property type="match status" value="1"/>
</dbReference>
<dbReference type="RefSeq" id="WP_034810167.1">
    <property type="nucleotide sequence ID" value="NZ_AWSA01000082.1"/>
</dbReference>